<evidence type="ECO:0000313" key="1">
    <source>
        <dbReference type="EMBL" id="AXM98174.1"/>
    </source>
</evidence>
<protein>
    <submittedName>
        <fullName evidence="1">Uncharacterized protein</fullName>
    </submittedName>
</protein>
<sequence>MSLVHRSNNGQLKYTRVREDGRYLHIDKPDWPWISGRHVDGLAQLRDALSRRGLRYTRP</sequence>
<accession>A0AAD0VUI8</accession>
<evidence type="ECO:0000313" key="2">
    <source>
        <dbReference type="Proteomes" id="UP000256503"/>
    </source>
</evidence>
<name>A0AAD0VUI8_PSEDL</name>
<gene>
    <name evidence="1" type="ORF">DVB73_21500</name>
</gene>
<dbReference type="Proteomes" id="UP000256503">
    <property type="component" value="Chromosome"/>
</dbReference>
<proteinExistence type="predicted"/>
<dbReference type="RefSeq" id="WP_016392821.1">
    <property type="nucleotide sequence ID" value="NZ_BSOM01000020.1"/>
</dbReference>
<dbReference type="AlphaFoldDB" id="A0AAD0VUI8"/>
<dbReference type="EMBL" id="CP031146">
    <property type="protein sequence ID" value="AXM98174.1"/>
    <property type="molecule type" value="Genomic_DNA"/>
</dbReference>
<reference evidence="1 2" key="1">
    <citation type="submission" date="2018-07" db="EMBL/GenBank/DDBJ databases">
        <title>Complete genome sequence of a Pseudomonas plecoglossicida strain pathogenic to the marine fish, Larimichthys crocea.</title>
        <authorList>
            <person name="Tao Z."/>
        </authorList>
    </citation>
    <scope>NUCLEOTIDE SEQUENCE [LARGE SCALE GENOMIC DNA]</scope>
    <source>
        <strain evidence="1 2">XSDHY-P</strain>
    </source>
</reference>
<organism evidence="1 2">
    <name type="scientific">Pseudomonas plecoglossicida</name>
    <dbReference type="NCBI Taxonomy" id="70775"/>
    <lineage>
        <taxon>Bacteria</taxon>
        <taxon>Pseudomonadati</taxon>
        <taxon>Pseudomonadota</taxon>
        <taxon>Gammaproteobacteria</taxon>
        <taxon>Pseudomonadales</taxon>
        <taxon>Pseudomonadaceae</taxon>
        <taxon>Pseudomonas</taxon>
    </lineage>
</organism>